<name>A0ABP5SP22_9ACTN</name>
<evidence type="ECO:0000313" key="5">
    <source>
        <dbReference type="Proteomes" id="UP001501444"/>
    </source>
</evidence>
<keyword evidence="2" id="KW-1133">Transmembrane helix</keyword>
<sequence length="229" mass="22724">MLAMALTALVLPMTAAAATPTPSASVVSSPSPSPSRSTAAAPAPAGDLAASGASVEARTGQTVTVHVGLRNVGNGTLEIIQHGAEGWWTLYFNPPPGTEVTRMDSSCSAVDPAQPASSIAPYGCFVADKSFPPGQSYTYSFDLKVTGRAGRTTGSVRAALGTVRPDSNPANDTAPVVVSVTGPGTTSSPGSGLPVTGAPVLALVAAGALLTAAGVAIVLLTRRRAGRTT</sequence>
<dbReference type="EMBL" id="BAAARV010000015">
    <property type="protein sequence ID" value="GAA2335436.1"/>
    <property type="molecule type" value="Genomic_DNA"/>
</dbReference>
<feature type="transmembrane region" description="Helical" evidence="2">
    <location>
        <begin position="200"/>
        <end position="220"/>
    </location>
</feature>
<accession>A0ABP5SP22</accession>
<keyword evidence="3" id="KW-0732">Signal</keyword>
<gene>
    <name evidence="4" type="ORF">GCM10010170_015340</name>
</gene>
<dbReference type="Proteomes" id="UP001501444">
    <property type="component" value="Unassembled WGS sequence"/>
</dbReference>
<reference evidence="5" key="1">
    <citation type="journal article" date="2019" name="Int. J. Syst. Evol. Microbiol.">
        <title>The Global Catalogue of Microorganisms (GCM) 10K type strain sequencing project: providing services to taxonomists for standard genome sequencing and annotation.</title>
        <authorList>
            <consortium name="The Broad Institute Genomics Platform"/>
            <consortium name="The Broad Institute Genome Sequencing Center for Infectious Disease"/>
            <person name="Wu L."/>
            <person name="Ma J."/>
        </authorList>
    </citation>
    <scope>NUCLEOTIDE SEQUENCE [LARGE SCALE GENOMIC DNA]</scope>
    <source>
        <strain evidence="5">JCM 3272</strain>
    </source>
</reference>
<evidence type="ECO:0000256" key="2">
    <source>
        <dbReference type="SAM" id="Phobius"/>
    </source>
</evidence>
<feature type="chain" id="PRO_5046689088" description="LPXTG-motif cell wall-anchored protein" evidence="3">
    <location>
        <begin position="18"/>
        <end position="229"/>
    </location>
</feature>
<protein>
    <recommendedName>
        <fullName evidence="6">LPXTG-motif cell wall-anchored protein</fullName>
    </recommendedName>
</protein>
<evidence type="ECO:0000256" key="1">
    <source>
        <dbReference type="SAM" id="MobiDB-lite"/>
    </source>
</evidence>
<proteinExistence type="predicted"/>
<evidence type="ECO:0008006" key="6">
    <source>
        <dbReference type="Google" id="ProtNLM"/>
    </source>
</evidence>
<organism evidence="4 5">
    <name type="scientific">Dactylosporangium salmoneum</name>
    <dbReference type="NCBI Taxonomy" id="53361"/>
    <lineage>
        <taxon>Bacteria</taxon>
        <taxon>Bacillati</taxon>
        <taxon>Actinomycetota</taxon>
        <taxon>Actinomycetes</taxon>
        <taxon>Micromonosporales</taxon>
        <taxon>Micromonosporaceae</taxon>
        <taxon>Dactylosporangium</taxon>
    </lineage>
</organism>
<keyword evidence="2" id="KW-0472">Membrane</keyword>
<evidence type="ECO:0000313" key="4">
    <source>
        <dbReference type="EMBL" id="GAA2335436.1"/>
    </source>
</evidence>
<evidence type="ECO:0000256" key="3">
    <source>
        <dbReference type="SAM" id="SignalP"/>
    </source>
</evidence>
<feature type="region of interest" description="Disordered" evidence="1">
    <location>
        <begin position="20"/>
        <end position="46"/>
    </location>
</feature>
<keyword evidence="5" id="KW-1185">Reference proteome</keyword>
<comment type="caution">
    <text evidence="4">The sequence shown here is derived from an EMBL/GenBank/DDBJ whole genome shotgun (WGS) entry which is preliminary data.</text>
</comment>
<feature type="signal peptide" evidence="3">
    <location>
        <begin position="1"/>
        <end position="17"/>
    </location>
</feature>
<keyword evidence="2" id="KW-0812">Transmembrane</keyword>